<keyword evidence="3" id="KW-1185">Reference proteome</keyword>
<dbReference type="Proteomes" id="UP001141806">
    <property type="component" value="Unassembled WGS sequence"/>
</dbReference>
<organism evidence="2 3">
    <name type="scientific">Protea cynaroides</name>
    <dbReference type="NCBI Taxonomy" id="273540"/>
    <lineage>
        <taxon>Eukaryota</taxon>
        <taxon>Viridiplantae</taxon>
        <taxon>Streptophyta</taxon>
        <taxon>Embryophyta</taxon>
        <taxon>Tracheophyta</taxon>
        <taxon>Spermatophyta</taxon>
        <taxon>Magnoliopsida</taxon>
        <taxon>Proteales</taxon>
        <taxon>Proteaceae</taxon>
        <taxon>Protea</taxon>
    </lineage>
</organism>
<feature type="region of interest" description="Disordered" evidence="1">
    <location>
        <begin position="290"/>
        <end position="313"/>
    </location>
</feature>
<dbReference type="PANTHER" id="PTHR37708">
    <property type="entry name" value="HOMEOBOX HOX-B3-LIKE PROTEIN"/>
    <property type="match status" value="1"/>
</dbReference>
<accession>A0A9Q0KQH0</accession>
<sequence>MAEISGAVRVRLPNQPPRNQTLESLFAAFESKDFLLCTNSASTSTSSRISNTEIMVDTTAAALRQINHSLESLSATLDPKPSLLSKSSTSTSLVEIRGAQPPTTRQSIHTVESLFAALHPNALTLSQDSISTLPKPLEFTLADFAVERGPRYRAYAELRESKLRKHNMMIKHYYSDEPESKVTPPKKRVMFQDTIASGVRNRTSVVAQSVPDFSAVLRKENRRPPPSTAMPSLLQMTPPPSKTSKLCALSSKQGGSKSANAGDKRGGGVMMRKSYASADELKGLSSAAASAINGDGESRGGKSNRAVFGYRQY</sequence>
<evidence type="ECO:0000256" key="1">
    <source>
        <dbReference type="SAM" id="MobiDB-lite"/>
    </source>
</evidence>
<evidence type="ECO:0000313" key="2">
    <source>
        <dbReference type="EMBL" id="KAJ4974822.1"/>
    </source>
</evidence>
<reference evidence="2" key="1">
    <citation type="journal article" date="2023" name="Plant J.">
        <title>The genome of the king protea, Protea cynaroides.</title>
        <authorList>
            <person name="Chang J."/>
            <person name="Duong T.A."/>
            <person name="Schoeman C."/>
            <person name="Ma X."/>
            <person name="Roodt D."/>
            <person name="Barker N."/>
            <person name="Li Z."/>
            <person name="Van de Peer Y."/>
            <person name="Mizrachi E."/>
        </authorList>
    </citation>
    <scope>NUCLEOTIDE SEQUENCE</scope>
    <source>
        <tissue evidence="2">Young leaves</tissue>
    </source>
</reference>
<name>A0A9Q0KQH0_9MAGN</name>
<dbReference type="PANTHER" id="PTHR37708:SF2">
    <property type="entry name" value="HOMEOBOX HOX-B3-LIKE PROTEIN"/>
    <property type="match status" value="1"/>
</dbReference>
<dbReference type="AlphaFoldDB" id="A0A9Q0KQH0"/>
<comment type="caution">
    <text evidence="2">The sequence shown here is derived from an EMBL/GenBank/DDBJ whole genome shotgun (WGS) entry which is preliminary data.</text>
</comment>
<feature type="compositionally biased region" description="Polar residues" evidence="1">
    <location>
        <begin position="250"/>
        <end position="259"/>
    </location>
</feature>
<protein>
    <submittedName>
        <fullName evidence="2">Uncharacterized protein</fullName>
    </submittedName>
</protein>
<feature type="region of interest" description="Disordered" evidence="1">
    <location>
        <begin position="220"/>
        <end position="269"/>
    </location>
</feature>
<dbReference type="OrthoDB" id="755797at2759"/>
<gene>
    <name evidence="2" type="ORF">NE237_007996</name>
</gene>
<proteinExistence type="predicted"/>
<evidence type="ECO:0000313" key="3">
    <source>
        <dbReference type="Proteomes" id="UP001141806"/>
    </source>
</evidence>
<dbReference type="EMBL" id="JAMYWD010000004">
    <property type="protein sequence ID" value="KAJ4974822.1"/>
    <property type="molecule type" value="Genomic_DNA"/>
</dbReference>